<accession>A0A430HZA9</accession>
<dbReference type="Pfam" id="PF03572">
    <property type="entry name" value="Peptidase_S41"/>
    <property type="match status" value="1"/>
</dbReference>
<feature type="transmembrane region" description="Helical" evidence="1">
    <location>
        <begin position="42"/>
        <end position="65"/>
    </location>
</feature>
<dbReference type="GO" id="GO:0030288">
    <property type="term" value="C:outer membrane-bounded periplasmic space"/>
    <property type="evidence" value="ECO:0007669"/>
    <property type="project" value="TreeGrafter"/>
</dbReference>
<dbReference type="OrthoDB" id="7314861at2"/>
<evidence type="ECO:0000259" key="2">
    <source>
        <dbReference type="SMART" id="SM00245"/>
    </source>
</evidence>
<organism evidence="3 4">
    <name type="scientific">Corynebacterium hylobatis</name>
    <dbReference type="NCBI Taxonomy" id="1859290"/>
    <lineage>
        <taxon>Bacteria</taxon>
        <taxon>Bacillati</taxon>
        <taxon>Actinomycetota</taxon>
        <taxon>Actinomycetes</taxon>
        <taxon>Mycobacteriales</taxon>
        <taxon>Corynebacteriaceae</taxon>
        <taxon>Corynebacterium</taxon>
    </lineage>
</organism>
<dbReference type="Gene3D" id="3.90.226.10">
    <property type="entry name" value="2-enoyl-CoA Hydratase, Chain A, domain 1"/>
    <property type="match status" value="1"/>
</dbReference>
<dbReference type="InterPro" id="IPR029045">
    <property type="entry name" value="ClpP/crotonase-like_dom_sf"/>
</dbReference>
<feature type="domain" description="Tail specific protease" evidence="2">
    <location>
        <begin position="158"/>
        <end position="349"/>
    </location>
</feature>
<dbReference type="InterPro" id="IPR005151">
    <property type="entry name" value="Tail-specific_protease"/>
</dbReference>
<evidence type="ECO:0000313" key="3">
    <source>
        <dbReference type="EMBL" id="RSZ63941.1"/>
    </source>
</evidence>
<comment type="caution">
    <text evidence="3">The sequence shown here is derived from an EMBL/GenBank/DDBJ whole genome shotgun (WGS) entry which is preliminary data.</text>
</comment>
<dbReference type="GO" id="GO:0006508">
    <property type="term" value="P:proteolysis"/>
    <property type="evidence" value="ECO:0007669"/>
    <property type="project" value="InterPro"/>
</dbReference>
<dbReference type="SUPFAM" id="SSF52096">
    <property type="entry name" value="ClpP/crotonase"/>
    <property type="match status" value="1"/>
</dbReference>
<reference evidence="3 4" key="1">
    <citation type="submission" date="2018-12" db="EMBL/GenBank/DDBJ databases">
        <title>YIM 101343 draft genome.</title>
        <authorList>
            <person name="Chen X."/>
        </authorList>
    </citation>
    <scope>NUCLEOTIDE SEQUENCE [LARGE SCALE GENOMIC DNA]</scope>
    <source>
        <strain evidence="3 4">YIM 101343</strain>
    </source>
</reference>
<sequence>MLHDSRVGVTSLSGFTLTPSPALPDSCWISSPLRWPTVVKKMLIGCSGLVLILAVVAVVVLYIWGPTYGAAILGRPIFVLPPTPERYAAVVLDTVQQRGVYAASPEFERARAAAEQAAGQAEDIDEIHDELNAALIAAGGKHSRLLSPEEMSDYLATSAEQPTVTVQDRIAVATVPAHRLEDDSQVYAETLAYGLEEAIGQGACVVVVDLRGNTGGDMGPMLGGLSGLLPDGPAMSFVDRHSEQPVVIEGNSVRGGGSMVGIEGVDKHNLPVAVLVDEMTGSSGEMTMLAFRGLDNARSFGVPTAGYTTGNMVVTMPDQAQMMLTVVQVKDRTGEIFNDTPIDPDEVTDDAMDEARNWLGAQRGCA</sequence>
<name>A0A430HZA9_9CORY</name>
<gene>
    <name evidence="3" type="ORF">EAH68_06850</name>
</gene>
<keyword evidence="1" id="KW-1133">Transmembrane helix</keyword>
<keyword evidence="1" id="KW-0812">Transmembrane</keyword>
<dbReference type="Proteomes" id="UP000274907">
    <property type="component" value="Unassembled WGS sequence"/>
</dbReference>
<dbReference type="AlphaFoldDB" id="A0A430HZA9"/>
<dbReference type="PANTHER" id="PTHR32060">
    <property type="entry name" value="TAIL-SPECIFIC PROTEASE"/>
    <property type="match status" value="1"/>
</dbReference>
<dbReference type="GO" id="GO:0007165">
    <property type="term" value="P:signal transduction"/>
    <property type="evidence" value="ECO:0007669"/>
    <property type="project" value="TreeGrafter"/>
</dbReference>
<protein>
    <submittedName>
        <fullName evidence="3">Nisin-resistance protein</fullName>
    </submittedName>
</protein>
<dbReference type="GO" id="GO:0004175">
    <property type="term" value="F:endopeptidase activity"/>
    <property type="evidence" value="ECO:0007669"/>
    <property type="project" value="TreeGrafter"/>
</dbReference>
<evidence type="ECO:0000313" key="4">
    <source>
        <dbReference type="Proteomes" id="UP000274907"/>
    </source>
</evidence>
<keyword evidence="4" id="KW-1185">Reference proteome</keyword>
<dbReference type="SMART" id="SM00245">
    <property type="entry name" value="TSPc"/>
    <property type="match status" value="1"/>
</dbReference>
<dbReference type="PANTHER" id="PTHR32060:SF30">
    <property type="entry name" value="CARBOXY-TERMINAL PROCESSING PROTEASE CTPA"/>
    <property type="match status" value="1"/>
</dbReference>
<evidence type="ECO:0000256" key="1">
    <source>
        <dbReference type="SAM" id="Phobius"/>
    </source>
</evidence>
<dbReference type="EMBL" id="RXHJ01000006">
    <property type="protein sequence ID" value="RSZ63941.1"/>
    <property type="molecule type" value="Genomic_DNA"/>
</dbReference>
<keyword evidence="1" id="KW-0472">Membrane</keyword>
<proteinExistence type="predicted"/>
<dbReference type="GO" id="GO:0008236">
    <property type="term" value="F:serine-type peptidase activity"/>
    <property type="evidence" value="ECO:0007669"/>
    <property type="project" value="InterPro"/>
</dbReference>